<dbReference type="InterPro" id="IPR037923">
    <property type="entry name" value="HTH-like"/>
</dbReference>
<proteinExistence type="predicted"/>
<gene>
    <name evidence="5" type="ORF">SAMN05216474_0676</name>
</gene>
<dbReference type="SUPFAM" id="SSF51215">
    <property type="entry name" value="Regulatory protein AraC"/>
    <property type="match status" value="1"/>
</dbReference>
<dbReference type="InterPro" id="IPR009057">
    <property type="entry name" value="Homeodomain-like_sf"/>
</dbReference>
<evidence type="ECO:0000313" key="6">
    <source>
        <dbReference type="Proteomes" id="UP000236454"/>
    </source>
</evidence>
<dbReference type="PRINTS" id="PR00032">
    <property type="entry name" value="HTHARAC"/>
</dbReference>
<evidence type="ECO:0000256" key="1">
    <source>
        <dbReference type="ARBA" id="ARBA00023015"/>
    </source>
</evidence>
<keyword evidence="6" id="KW-1185">Reference proteome</keyword>
<dbReference type="InterPro" id="IPR014710">
    <property type="entry name" value="RmlC-like_jellyroll"/>
</dbReference>
<dbReference type="InterPro" id="IPR003313">
    <property type="entry name" value="AraC-bd"/>
</dbReference>
<protein>
    <submittedName>
        <fullName evidence="5">AraC-type DNA-binding protein</fullName>
    </submittedName>
</protein>
<keyword evidence="1" id="KW-0805">Transcription regulation</keyword>
<dbReference type="Gene3D" id="1.10.10.60">
    <property type="entry name" value="Homeodomain-like"/>
    <property type="match status" value="1"/>
</dbReference>
<keyword evidence="3" id="KW-0804">Transcription</keyword>
<dbReference type="STRING" id="477690.SAMN05216474_0676"/>
<dbReference type="PANTHER" id="PTHR43280:SF32">
    <property type="entry name" value="TRANSCRIPTIONAL REGULATORY PROTEIN"/>
    <property type="match status" value="1"/>
</dbReference>
<dbReference type="GO" id="GO:0003700">
    <property type="term" value="F:DNA-binding transcription factor activity"/>
    <property type="evidence" value="ECO:0007669"/>
    <property type="project" value="InterPro"/>
</dbReference>
<dbReference type="SUPFAM" id="SSF46689">
    <property type="entry name" value="Homeodomain-like"/>
    <property type="match status" value="1"/>
</dbReference>
<dbReference type="Proteomes" id="UP000236454">
    <property type="component" value="Unassembled WGS sequence"/>
</dbReference>
<dbReference type="RefSeq" id="WP_090246321.1">
    <property type="nucleotide sequence ID" value="NZ_FPAS01000001.1"/>
</dbReference>
<dbReference type="GO" id="GO:0043565">
    <property type="term" value="F:sequence-specific DNA binding"/>
    <property type="evidence" value="ECO:0007669"/>
    <property type="project" value="InterPro"/>
</dbReference>
<keyword evidence="2 5" id="KW-0238">DNA-binding</keyword>
<dbReference type="Pfam" id="PF12833">
    <property type="entry name" value="HTH_18"/>
    <property type="match status" value="1"/>
</dbReference>
<dbReference type="InterPro" id="IPR018060">
    <property type="entry name" value="HTH_AraC"/>
</dbReference>
<dbReference type="OrthoDB" id="1096411at2"/>
<dbReference type="PANTHER" id="PTHR43280">
    <property type="entry name" value="ARAC-FAMILY TRANSCRIPTIONAL REGULATOR"/>
    <property type="match status" value="1"/>
</dbReference>
<dbReference type="Gene3D" id="2.60.120.10">
    <property type="entry name" value="Jelly Rolls"/>
    <property type="match status" value="1"/>
</dbReference>
<dbReference type="EMBL" id="FPAS01000001">
    <property type="protein sequence ID" value="SFT45845.1"/>
    <property type="molecule type" value="Genomic_DNA"/>
</dbReference>
<dbReference type="AlphaFoldDB" id="A0A1I6Y5G9"/>
<evidence type="ECO:0000256" key="3">
    <source>
        <dbReference type="ARBA" id="ARBA00023163"/>
    </source>
</evidence>
<accession>A0A1I6Y5G9</accession>
<name>A0A1I6Y5G9_9FLAO</name>
<evidence type="ECO:0000256" key="2">
    <source>
        <dbReference type="ARBA" id="ARBA00023125"/>
    </source>
</evidence>
<dbReference type="Pfam" id="PF02311">
    <property type="entry name" value="AraC_binding"/>
    <property type="match status" value="1"/>
</dbReference>
<evidence type="ECO:0000313" key="5">
    <source>
        <dbReference type="EMBL" id="SFT45845.1"/>
    </source>
</evidence>
<feature type="domain" description="HTH araC/xylS-type" evidence="4">
    <location>
        <begin position="186"/>
        <end position="283"/>
    </location>
</feature>
<reference evidence="5 6" key="1">
    <citation type="submission" date="2016-10" db="EMBL/GenBank/DDBJ databases">
        <authorList>
            <person name="de Groot N.N."/>
        </authorList>
    </citation>
    <scope>NUCLEOTIDE SEQUENCE [LARGE SCALE GENOMIC DNA]</scope>
    <source>
        <strain evidence="5 6">CGMCC 1.7005</strain>
    </source>
</reference>
<evidence type="ECO:0000259" key="4">
    <source>
        <dbReference type="PROSITE" id="PS01124"/>
    </source>
</evidence>
<dbReference type="PROSITE" id="PS01124">
    <property type="entry name" value="HTH_ARAC_FAMILY_2"/>
    <property type="match status" value="1"/>
</dbReference>
<sequence>MHTLPIYTIKEFKTKTSEFYVNDLSEHLHTHHFIHKPHKHDFYICVLFTKGRGRHEIDFKSYEVEPGSVFFLKPGSMHHWTFEEKAEGYIFFHSKSFYDLNYQNRQLHDFPFYFSLYNPPVIYLTPEDVKQTLPLLELLRKEENEDSYTAIKRASLIDLIYINFARLYSHQQGKQESKASYLLKLQAFEALVNQNYQLEKSPNFYAEKLNVSIKHLNRIVKDTLNITASQFIADRIILEAKKLLIHADYRVVEVADTLGYDDASYFIRFFKKHTGLTPNKFAG</sequence>
<organism evidence="5 6">
    <name type="scientific">Lishizhenia tianjinensis</name>
    <dbReference type="NCBI Taxonomy" id="477690"/>
    <lineage>
        <taxon>Bacteria</taxon>
        <taxon>Pseudomonadati</taxon>
        <taxon>Bacteroidota</taxon>
        <taxon>Flavobacteriia</taxon>
        <taxon>Flavobacteriales</taxon>
        <taxon>Crocinitomicaceae</taxon>
        <taxon>Lishizhenia</taxon>
    </lineage>
</organism>
<dbReference type="InterPro" id="IPR020449">
    <property type="entry name" value="Tscrpt_reg_AraC-type_HTH"/>
</dbReference>
<dbReference type="SMART" id="SM00342">
    <property type="entry name" value="HTH_ARAC"/>
    <property type="match status" value="1"/>
</dbReference>